<evidence type="ECO:0000256" key="9">
    <source>
        <dbReference type="ARBA" id="ARBA00023235"/>
    </source>
</evidence>
<protein>
    <recommendedName>
        <fullName evidence="3 10">NAD(P)H-hydrate epimerase</fullName>
        <ecNumber evidence="3 10">5.1.99.6</ecNumber>
    </recommendedName>
    <alternativeName>
        <fullName evidence="10">NAD(P)HX epimerase</fullName>
    </alternativeName>
</protein>
<keyword evidence="4 10" id="KW-0479">Metal-binding</keyword>
<dbReference type="GO" id="GO:0052856">
    <property type="term" value="F:NAD(P)HX epimerase activity"/>
    <property type="evidence" value="ECO:0007669"/>
    <property type="project" value="UniProtKB-UniRule"/>
</dbReference>
<comment type="cofactor">
    <cofactor evidence="10">
        <name>K(+)</name>
        <dbReference type="ChEBI" id="CHEBI:29103"/>
    </cofactor>
    <text evidence="10">Binds 1 potassium ion per subunit.</text>
</comment>
<dbReference type="InterPro" id="IPR032976">
    <property type="entry name" value="YJEFN_prot_NAXE-like"/>
</dbReference>
<dbReference type="OrthoDB" id="10064708at2759"/>
<dbReference type="AlphaFoldDB" id="A0A0A8LDE9"/>
<evidence type="ECO:0000256" key="1">
    <source>
        <dbReference type="ARBA" id="ARBA00000013"/>
    </source>
</evidence>
<dbReference type="PANTHER" id="PTHR13232">
    <property type="entry name" value="NAD(P)H-HYDRATE EPIMERASE"/>
    <property type="match status" value="1"/>
</dbReference>
<feature type="binding site" evidence="10">
    <location>
        <begin position="135"/>
        <end position="141"/>
    </location>
    <ligand>
        <name>(6S)-NADPHX</name>
        <dbReference type="ChEBI" id="CHEBI:64076"/>
    </ligand>
</feature>
<keyword evidence="10" id="KW-0496">Mitochondrion</keyword>
<dbReference type="GO" id="GO:0000166">
    <property type="term" value="F:nucleotide binding"/>
    <property type="evidence" value="ECO:0007669"/>
    <property type="project" value="UniProtKB-KW"/>
</dbReference>
<feature type="binding site" evidence="10">
    <location>
        <position position="131"/>
    </location>
    <ligand>
        <name>K(+)</name>
        <dbReference type="ChEBI" id="CHEBI:29103"/>
    </ligand>
</feature>
<dbReference type="PANTHER" id="PTHR13232:SF10">
    <property type="entry name" value="NAD(P)H-HYDRATE EPIMERASE"/>
    <property type="match status" value="1"/>
</dbReference>
<keyword evidence="9 10" id="KW-0413">Isomerase</keyword>
<feature type="domain" description="YjeF N-terminal" evidence="11">
    <location>
        <begin position="11"/>
        <end position="226"/>
    </location>
</feature>
<comment type="catalytic activity">
    <reaction evidence="1 10">
        <text>(6R)-NADHX = (6S)-NADHX</text>
        <dbReference type="Rhea" id="RHEA:32215"/>
        <dbReference type="ChEBI" id="CHEBI:64074"/>
        <dbReference type="ChEBI" id="CHEBI:64075"/>
        <dbReference type="EC" id="5.1.99.6"/>
    </reaction>
</comment>
<comment type="caution">
    <text evidence="12">The sequence shown here is derived from an EMBL/GenBank/DDBJ whole genome shotgun (WGS) entry which is preliminary data.</text>
</comment>
<dbReference type="GO" id="GO:0005739">
    <property type="term" value="C:mitochondrion"/>
    <property type="evidence" value="ECO:0007669"/>
    <property type="project" value="UniProtKB-SubCell"/>
</dbReference>
<dbReference type="NCBIfam" id="TIGR00197">
    <property type="entry name" value="yjeF_nterm"/>
    <property type="match status" value="1"/>
</dbReference>
<dbReference type="FunFam" id="3.40.50.10260:FF:000005">
    <property type="entry name" value="NAD(P)H-hydrate epimerase"/>
    <property type="match status" value="1"/>
</dbReference>
<dbReference type="Pfam" id="PF03853">
    <property type="entry name" value="YjeF_N"/>
    <property type="match status" value="1"/>
</dbReference>
<dbReference type="PROSITE" id="PS51385">
    <property type="entry name" value="YJEF_N"/>
    <property type="match status" value="1"/>
</dbReference>
<dbReference type="EC" id="5.1.99.6" evidence="3 10"/>
<keyword evidence="7 10" id="KW-0630">Potassium</keyword>
<dbReference type="InterPro" id="IPR004443">
    <property type="entry name" value="YjeF_N_dom"/>
</dbReference>
<keyword evidence="5 10" id="KW-0547">Nucleotide-binding</keyword>
<keyword evidence="6" id="KW-0521">NADP</keyword>
<reference evidence="12 13" key="1">
    <citation type="submission" date="2014-03" db="EMBL/GenBank/DDBJ databases">
        <title>The genome of Kluyveromyces dobzhanskii.</title>
        <authorList>
            <person name="Nystedt B."/>
            <person name="Astrom S."/>
        </authorList>
    </citation>
    <scope>NUCLEOTIDE SEQUENCE [LARGE SCALE GENOMIC DNA]</scope>
    <source>
        <strain evidence="12 13">CBS 2104</strain>
    </source>
</reference>
<comment type="function">
    <text evidence="10">Catalyzes the epimerization of the S- and R-forms of NAD(P)HX, a damaged form of NAD(P)H that is a result of enzymatic or heat-dependent hydration. This is a prerequisite for the S-specific NAD(P)H-hydrate dehydratase to allow the repair of both epimers of NAD(P)HX.</text>
</comment>
<evidence type="ECO:0000313" key="13">
    <source>
        <dbReference type="Proteomes" id="UP000031516"/>
    </source>
</evidence>
<evidence type="ECO:0000256" key="2">
    <source>
        <dbReference type="ARBA" id="ARBA00000909"/>
    </source>
</evidence>
<evidence type="ECO:0000256" key="5">
    <source>
        <dbReference type="ARBA" id="ARBA00022741"/>
    </source>
</evidence>
<keyword evidence="8 10" id="KW-0520">NAD</keyword>
<feature type="binding site" evidence="10">
    <location>
        <position position="169"/>
    </location>
    <ligand>
        <name>K(+)</name>
        <dbReference type="ChEBI" id="CHEBI:29103"/>
    </ligand>
</feature>
<evidence type="ECO:0000313" key="12">
    <source>
        <dbReference type="EMBL" id="CDO96316.1"/>
    </source>
</evidence>
<evidence type="ECO:0000256" key="3">
    <source>
        <dbReference type="ARBA" id="ARBA00012228"/>
    </source>
</evidence>
<proteinExistence type="inferred from homology"/>
<gene>
    <name evidence="12" type="ORF">KLDO_g4523</name>
</gene>
<feature type="binding site" evidence="10">
    <location>
        <begin position="62"/>
        <end position="66"/>
    </location>
    <ligand>
        <name>(6S)-NADPHX</name>
        <dbReference type="ChEBI" id="CHEBI:64076"/>
    </ligand>
</feature>
<comment type="subcellular location">
    <subcellularLocation>
        <location evidence="10">Cytoplasm</location>
    </subcellularLocation>
    <subcellularLocation>
        <location evidence="10">Mitochondrion</location>
    </subcellularLocation>
</comment>
<comment type="caution">
    <text evidence="10">Lacks conserved residue(s) required for the propagation of feature annotation.</text>
</comment>
<sequence>MSLKVVSSKAAASIDQELMGPVGFTLQQLMELAGLSAAEAVLKQYPAKTPKNQVLVISGPGNNGGDGLVCARHLKLFGYEPVVYYPKRSGREEFYGQLVKQLEFFEVPVLGKDDGNWVQYLKHDNTVCVIDAMFGFSFHPPMRAPFDEILSELKQSEKKVPIVAVDVPSGWDVDQGPTDSSAIQPDTLVSLTVPKPCAQFLNPEANHYVGGRFIPKHFAQKYGFESFGYKSGDQILKL</sequence>
<comment type="similarity">
    <text evidence="10">Belongs to the NnrE/AIBP family.</text>
</comment>
<feature type="binding site" evidence="10">
    <location>
        <position position="166"/>
    </location>
    <ligand>
        <name>(6S)-NADPHX</name>
        <dbReference type="ChEBI" id="CHEBI:64076"/>
    </ligand>
</feature>
<keyword evidence="10" id="KW-0963">Cytoplasm</keyword>
<evidence type="ECO:0000259" key="11">
    <source>
        <dbReference type="PROSITE" id="PS51385"/>
    </source>
</evidence>
<dbReference type="GO" id="GO:0046872">
    <property type="term" value="F:metal ion binding"/>
    <property type="evidence" value="ECO:0007669"/>
    <property type="project" value="UniProtKB-KW"/>
</dbReference>
<evidence type="ECO:0000256" key="4">
    <source>
        <dbReference type="ARBA" id="ARBA00022723"/>
    </source>
</evidence>
<dbReference type="Proteomes" id="UP000031516">
    <property type="component" value="Unassembled WGS sequence"/>
</dbReference>
<dbReference type="SUPFAM" id="SSF64153">
    <property type="entry name" value="YjeF N-terminal domain-like"/>
    <property type="match status" value="1"/>
</dbReference>
<dbReference type="Gene3D" id="3.40.50.10260">
    <property type="entry name" value="YjeF N-terminal domain"/>
    <property type="match status" value="1"/>
</dbReference>
<evidence type="ECO:0000256" key="7">
    <source>
        <dbReference type="ARBA" id="ARBA00022958"/>
    </source>
</evidence>
<dbReference type="EMBL" id="CCBQ010000047">
    <property type="protein sequence ID" value="CDO96316.1"/>
    <property type="molecule type" value="Genomic_DNA"/>
</dbReference>
<evidence type="ECO:0000256" key="6">
    <source>
        <dbReference type="ARBA" id="ARBA00022857"/>
    </source>
</evidence>
<evidence type="ECO:0000256" key="8">
    <source>
        <dbReference type="ARBA" id="ARBA00023027"/>
    </source>
</evidence>
<accession>A0A0A8LDE9</accession>
<keyword evidence="13" id="KW-1185">Reference proteome</keyword>
<feature type="binding site" evidence="10">
    <location>
        <position position="63"/>
    </location>
    <ligand>
        <name>K(+)</name>
        <dbReference type="ChEBI" id="CHEBI:29103"/>
    </ligand>
</feature>
<dbReference type="InterPro" id="IPR036652">
    <property type="entry name" value="YjeF_N_dom_sf"/>
</dbReference>
<dbReference type="HAMAP" id="MF_01966">
    <property type="entry name" value="NADHX_epimerase"/>
    <property type="match status" value="1"/>
</dbReference>
<comment type="catalytic activity">
    <reaction evidence="2 10">
        <text>(6R)-NADPHX = (6S)-NADPHX</text>
        <dbReference type="Rhea" id="RHEA:32227"/>
        <dbReference type="ChEBI" id="CHEBI:64076"/>
        <dbReference type="ChEBI" id="CHEBI:64077"/>
        <dbReference type="EC" id="5.1.99.6"/>
    </reaction>
</comment>
<organism evidence="12 13">
    <name type="scientific">Kluyveromyces dobzhanskii CBS 2104</name>
    <dbReference type="NCBI Taxonomy" id="1427455"/>
    <lineage>
        <taxon>Eukaryota</taxon>
        <taxon>Fungi</taxon>
        <taxon>Dikarya</taxon>
        <taxon>Ascomycota</taxon>
        <taxon>Saccharomycotina</taxon>
        <taxon>Saccharomycetes</taxon>
        <taxon>Saccharomycetales</taxon>
        <taxon>Saccharomycetaceae</taxon>
        <taxon>Kluyveromyces</taxon>
    </lineage>
</organism>
<name>A0A0A8LDE9_9SACH</name>
<evidence type="ECO:0000256" key="10">
    <source>
        <dbReference type="HAMAP-Rule" id="MF_03159"/>
    </source>
</evidence>